<protein>
    <recommendedName>
        <fullName evidence="1">Lipocalin-like domain-containing protein</fullName>
    </recommendedName>
</protein>
<evidence type="ECO:0000313" key="3">
    <source>
        <dbReference type="Proteomes" id="UP001213681"/>
    </source>
</evidence>
<accession>A0AAD6C3Q9</accession>
<gene>
    <name evidence="2" type="ORF">N7458_006015</name>
</gene>
<evidence type="ECO:0000259" key="1">
    <source>
        <dbReference type="Pfam" id="PF13924"/>
    </source>
</evidence>
<name>A0AAD6C3Q9_9EURO</name>
<keyword evidence="3" id="KW-1185">Reference proteome</keyword>
<dbReference type="AlphaFoldDB" id="A0AAD6C3Q9"/>
<feature type="domain" description="Lipocalin-like" evidence="1">
    <location>
        <begin position="101"/>
        <end position="222"/>
    </location>
</feature>
<evidence type="ECO:0000313" key="2">
    <source>
        <dbReference type="EMBL" id="KAJ5449566.1"/>
    </source>
</evidence>
<dbReference type="EMBL" id="JAPVEA010000006">
    <property type="protein sequence ID" value="KAJ5449566.1"/>
    <property type="molecule type" value="Genomic_DNA"/>
</dbReference>
<dbReference type="GeneID" id="81599640"/>
<organism evidence="2 3">
    <name type="scientific">Penicillium daleae</name>
    <dbReference type="NCBI Taxonomy" id="63821"/>
    <lineage>
        <taxon>Eukaryota</taxon>
        <taxon>Fungi</taxon>
        <taxon>Dikarya</taxon>
        <taxon>Ascomycota</taxon>
        <taxon>Pezizomycotina</taxon>
        <taxon>Eurotiomycetes</taxon>
        <taxon>Eurotiomycetidae</taxon>
        <taxon>Eurotiales</taxon>
        <taxon>Aspergillaceae</taxon>
        <taxon>Penicillium</taxon>
    </lineage>
</organism>
<reference evidence="2" key="2">
    <citation type="journal article" date="2023" name="IMA Fungus">
        <title>Comparative genomic study of the Penicillium genus elucidates a diverse pangenome and 15 lateral gene transfer events.</title>
        <authorList>
            <person name="Petersen C."/>
            <person name="Sorensen T."/>
            <person name="Nielsen M.R."/>
            <person name="Sondergaard T.E."/>
            <person name="Sorensen J.L."/>
            <person name="Fitzpatrick D.A."/>
            <person name="Frisvad J.C."/>
            <person name="Nielsen K.L."/>
        </authorList>
    </citation>
    <scope>NUCLEOTIDE SEQUENCE</scope>
    <source>
        <strain evidence="2">IBT 16125</strain>
    </source>
</reference>
<sequence length="243" mass="27731">METTRVGEKTLELIRTRLLDAVKKEAAALVAENFGGPNDIDRNFKALFQAELGPHEIADPDRNTLCDDKRNMYDVIGHNPTSCLDQKRSVDLAGFARENLVGVWRVLEYSMIDKSNRNQKMHPWGPMIDGQIMFSPNGYINALVEIPGQAPFGGDEPWAAGEAELVESAKRSCSYSGKFYVEWTTLGPTMIYDLDLCNYPVFAGRKFRVFLDFVKKDNQQYLVTTLTNRDNWTRQKHEVFRKL</sequence>
<dbReference type="Pfam" id="PF13924">
    <property type="entry name" value="Lipocalin_5"/>
    <property type="match status" value="1"/>
</dbReference>
<reference evidence="2" key="1">
    <citation type="submission" date="2022-12" db="EMBL/GenBank/DDBJ databases">
        <authorList>
            <person name="Petersen C."/>
        </authorList>
    </citation>
    <scope>NUCLEOTIDE SEQUENCE</scope>
    <source>
        <strain evidence="2">IBT 16125</strain>
    </source>
</reference>
<comment type="caution">
    <text evidence="2">The sequence shown here is derived from an EMBL/GenBank/DDBJ whole genome shotgun (WGS) entry which is preliminary data.</text>
</comment>
<dbReference type="Proteomes" id="UP001213681">
    <property type="component" value="Unassembled WGS sequence"/>
</dbReference>
<proteinExistence type="predicted"/>
<dbReference type="InterPro" id="IPR024311">
    <property type="entry name" value="Lipocalin-like"/>
</dbReference>
<dbReference type="RefSeq" id="XP_056765101.1">
    <property type="nucleotide sequence ID" value="XM_056909397.1"/>
</dbReference>